<dbReference type="Proteomes" id="UP000028990">
    <property type="component" value="Unassembled WGS sequence"/>
</dbReference>
<feature type="region of interest" description="Disordered" evidence="1">
    <location>
        <begin position="142"/>
        <end position="211"/>
    </location>
</feature>
<feature type="compositionally biased region" description="Basic and acidic residues" evidence="1">
    <location>
        <begin position="1"/>
        <end position="14"/>
    </location>
</feature>
<evidence type="ECO:0000256" key="1">
    <source>
        <dbReference type="SAM" id="MobiDB-lite"/>
    </source>
</evidence>
<name>A0A091DST3_FUKDA</name>
<proteinExistence type="predicted"/>
<gene>
    <name evidence="2" type="ORF">H920_03319</name>
</gene>
<dbReference type="AlphaFoldDB" id="A0A091DST3"/>
<dbReference type="EMBL" id="KN121850">
    <property type="protein sequence ID" value="KFO35184.1"/>
    <property type="molecule type" value="Genomic_DNA"/>
</dbReference>
<organism evidence="2 3">
    <name type="scientific">Fukomys damarensis</name>
    <name type="common">Damaraland mole rat</name>
    <name type="synonym">Cryptomys damarensis</name>
    <dbReference type="NCBI Taxonomy" id="885580"/>
    <lineage>
        <taxon>Eukaryota</taxon>
        <taxon>Metazoa</taxon>
        <taxon>Chordata</taxon>
        <taxon>Craniata</taxon>
        <taxon>Vertebrata</taxon>
        <taxon>Euteleostomi</taxon>
        <taxon>Mammalia</taxon>
        <taxon>Eutheria</taxon>
        <taxon>Euarchontoglires</taxon>
        <taxon>Glires</taxon>
        <taxon>Rodentia</taxon>
        <taxon>Hystricomorpha</taxon>
        <taxon>Bathyergidae</taxon>
        <taxon>Fukomys</taxon>
    </lineage>
</organism>
<evidence type="ECO:0000313" key="3">
    <source>
        <dbReference type="Proteomes" id="UP000028990"/>
    </source>
</evidence>
<reference evidence="2 3" key="1">
    <citation type="submission" date="2013-11" db="EMBL/GenBank/DDBJ databases">
        <title>The Damaraland mole rat (Fukomys damarensis) genome and evolution of African mole rats.</title>
        <authorList>
            <person name="Gladyshev V.N."/>
            <person name="Fang X."/>
        </authorList>
    </citation>
    <scope>NUCLEOTIDE SEQUENCE [LARGE SCALE GENOMIC DNA]</scope>
    <source>
        <tissue evidence="2">Liver</tissue>
    </source>
</reference>
<protein>
    <submittedName>
        <fullName evidence="2">Uncharacterized protein</fullName>
    </submittedName>
</protein>
<accession>A0A091DST3</accession>
<evidence type="ECO:0000313" key="2">
    <source>
        <dbReference type="EMBL" id="KFO35184.1"/>
    </source>
</evidence>
<feature type="region of interest" description="Disordered" evidence="1">
    <location>
        <begin position="1"/>
        <end position="57"/>
    </location>
</feature>
<sequence>MPVREVETKTRDLKFSPGSVPASALRPVTREARPTTEDLGSTAKDGKEHTEQEPGMPLALCRPQDCKEFYSPTGRGRGQHARVLITAQLALAGGASTNGFLLELDGLILPQGADPLLRAVRSPETQAFGQESPLLLHSVEERRTNSRDQRPPGQGVWVRPGLGEGSPATGQLGRFFRQPQRPGARRGLAQAQKGPSSPSLVPGEKGLHCPSPSVPHLRVGSSAGLVRTRSPAGHAVQSLRTWPGALGPVLQRKQETWALSTGKGPIWFQRLNIQLKCRDSATCGCSQAGPWHGPALTQCHRPWTRQR</sequence>
<keyword evidence="3" id="KW-1185">Reference proteome</keyword>